<dbReference type="Gene3D" id="3.40.50.300">
    <property type="entry name" value="P-loop containing nucleotide triphosphate hydrolases"/>
    <property type="match status" value="1"/>
</dbReference>
<dbReference type="EMBL" id="AB586705">
    <property type="protein sequence ID" value="BAJ78236.1"/>
    <property type="molecule type" value="Genomic_DNA"/>
</dbReference>
<feature type="non-terminal residue" evidence="3">
    <location>
        <position position="1"/>
    </location>
</feature>
<comment type="similarity">
    <text evidence="1">Belongs to the DnaA family.</text>
</comment>
<dbReference type="InterPro" id="IPR027417">
    <property type="entry name" value="P-loop_NTPase"/>
</dbReference>
<dbReference type="SUPFAM" id="SSF52540">
    <property type="entry name" value="P-loop containing nucleoside triphosphate hydrolases"/>
    <property type="match status" value="1"/>
</dbReference>
<feature type="domain" description="Chromosomal replication initiator protein DnaA ATPAse" evidence="2">
    <location>
        <begin position="1"/>
        <end position="117"/>
    </location>
</feature>
<organism evidence="3">
    <name type="scientific">Spiroplasma sp. Ozg</name>
    <dbReference type="NCBI Taxonomy" id="884154"/>
    <lineage>
        <taxon>Bacteria</taxon>
        <taxon>Bacillati</taxon>
        <taxon>Mycoplasmatota</taxon>
        <taxon>Mollicutes</taxon>
        <taxon>Entomoplasmatales</taxon>
        <taxon>Spiroplasmataceae</taxon>
        <taxon>Spiroplasma</taxon>
    </lineage>
</organism>
<dbReference type="PANTHER" id="PTHR30050">
    <property type="entry name" value="CHROMOSOMAL REPLICATION INITIATOR PROTEIN DNAA"/>
    <property type="match status" value="1"/>
</dbReference>
<dbReference type="PRINTS" id="PR00051">
    <property type="entry name" value="DNAA"/>
</dbReference>
<evidence type="ECO:0000313" key="3">
    <source>
        <dbReference type="EMBL" id="BAJ78236.1"/>
    </source>
</evidence>
<protein>
    <submittedName>
        <fullName evidence="3">Replication initiation protein</fullName>
    </submittedName>
</protein>
<proteinExistence type="inferred from homology"/>
<gene>
    <name evidence="3" type="primary">dnaA</name>
</gene>
<dbReference type="Pfam" id="PF00308">
    <property type="entry name" value="Bac_DnaA"/>
    <property type="match status" value="1"/>
</dbReference>
<dbReference type="CDD" id="cd00009">
    <property type="entry name" value="AAA"/>
    <property type="match status" value="1"/>
</dbReference>
<evidence type="ECO:0000256" key="1">
    <source>
        <dbReference type="RuleBase" id="RU004227"/>
    </source>
</evidence>
<name>E9RH24_9MOLU</name>
<accession>E9RH24</accession>
<dbReference type="AlphaFoldDB" id="E9RH24"/>
<feature type="non-terminal residue" evidence="3">
    <location>
        <position position="158"/>
    </location>
</feature>
<sequence length="158" mass="18446">THLLHAIENEILTKYNNQKKVLYLSSEEFGRMVPEIIKQNVNDIEKFKNSFNQYDVLLVDDIQFLANRSKTNEIFFHIFNSFVNKQKQIVITSDKHPDDLYGFEERNVSRFQSGLSVGIDSPDFETSLIILKEKIKSLNYDPSIFTEESLSFIALNFN</sequence>
<dbReference type="InterPro" id="IPR020591">
    <property type="entry name" value="Chromosome_initiator_DnaA-like"/>
</dbReference>
<dbReference type="GO" id="GO:0003688">
    <property type="term" value="F:DNA replication origin binding"/>
    <property type="evidence" value="ECO:0007669"/>
    <property type="project" value="TreeGrafter"/>
</dbReference>
<dbReference type="InterPro" id="IPR013317">
    <property type="entry name" value="DnaA_dom"/>
</dbReference>
<dbReference type="GO" id="GO:0005886">
    <property type="term" value="C:plasma membrane"/>
    <property type="evidence" value="ECO:0007669"/>
    <property type="project" value="TreeGrafter"/>
</dbReference>
<reference evidence="3" key="1">
    <citation type="journal article" date="2011" name="Microb. Ecol.">
        <title>Male killing and incomplete inheritance of a novel spiroplasma in the moth Ostrinia zaguliaevi.</title>
        <authorList>
            <person name="Tabata J."/>
            <person name="Hattori Y."/>
            <person name="Sakamoto H."/>
            <person name="Yukuhiro F."/>
            <person name="Fujii T."/>
            <person name="Kugimiya S."/>
            <person name="Mochizuki A."/>
            <person name="Ishikawa Y."/>
            <person name="Kageyama D."/>
        </authorList>
    </citation>
    <scope>NUCLEOTIDE SEQUENCE</scope>
    <source>
        <strain evidence="3">Ozg</strain>
    </source>
</reference>
<dbReference type="PANTHER" id="PTHR30050:SF2">
    <property type="entry name" value="CHROMOSOMAL REPLICATION INITIATOR PROTEIN DNAA"/>
    <property type="match status" value="1"/>
</dbReference>
<evidence type="ECO:0000259" key="2">
    <source>
        <dbReference type="Pfam" id="PF00308"/>
    </source>
</evidence>
<keyword evidence="1" id="KW-0235">DNA replication</keyword>
<dbReference type="GO" id="GO:0006270">
    <property type="term" value="P:DNA replication initiation"/>
    <property type="evidence" value="ECO:0007669"/>
    <property type="project" value="TreeGrafter"/>
</dbReference>